<evidence type="ECO:0000256" key="5">
    <source>
        <dbReference type="ARBA" id="ARBA00022692"/>
    </source>
</evidence>
<feature type="domain" description="TonB-dependent receptor-like beta-barrel" evidence="13">
    <location>
        <begin position="227"/>
        <end position="644"/>
    </location>
</feature>
<keyword evidence="4" id="KW-0410">Iron transport</keyword>
<keyword evidence="15" id="KW-0675">Receptor</keyword>
<feature type="domain" description="TonB-dependent receptor plug" evidence="14">
    <location>
        <begin position="48"/>
        <end position="149"/>
    </location>
</feature>
<dbReference type="EMBL" id="QGEG01000001">
    <property type="protein sequence ID" value="PWL40121.1"/>
    <property type="molecule type" value="Genomic_DNA"/>
</dbReference>
<dbReference type="OrthoDB" id="9782587at2"/>
<dbReference type="InterPro" id="IPR037066">
    <property type="entry name" value="Plug_dom_sf"/>
</dbReference>
<evidence type="ECO:0000256" key="10">
    <source>
        <dbReference type="ARBA" id="ARBA00023237"/>
    </source>
</evidence>
<dbReference type="InterPro" id="IPR039426">
    <property type="entry name" value="TonB-dep_rcpt-like"/>
</dbReference>
<keyword evidence="10 11" id="KW-0998">Cell outer membrane</keyword>
<sequence length="686" mass="75963">MKGPFSILILLFTMQLVAQENKKDSITQLDEIVLIEDVIAKKATGITASSAIGPTTFEKFNPIDIASAMNQVAGVYILSGALNTNRITIRGVGARTPFGTDKLRLYFNGIPVTNGTGSSTIEAFDFENLGAIEVIKGPKATSFGANLGGTILLDTKNPQGDETKLANNFTIGSYGMLKENLSFQHSNQNLDLTFSYNHFETNGYRQNNSFDRDGLLLNTNLKMNSKSSLGLLINYIDYTAQIPSSLNQTDFDEDPTRAAGNWLAAQGFEANKYTLAGISYSYEFGQNLKNTTSIFYSYLDHYEPRPFNILDEFTNGFGLRSQFEGNLGNAQYTFGGELYKDEYHWGTFQNLFRDNNGNGSLQGERLSRNREFRRQLNLFGTLTYTLSPMLSAQIGLNLNNTNYNFQDLFNQGAENTSAERDFNTILLPSLGLQYLFANGKLYANISRGFSNPSLEETLTPDGVINPDIAQETGTNYELGAYVALLKKKFSINITAFRMNINNLLVAQRTGEDQFIGRNAGETRHQGIEMDIKYAHRLSPKMVLSPYLSYTLSDHSFVDFVDGENDFSGNPLTGVPKNRISSGVDLLHTNGLQLNLTHQFVDKIPLTDANTLDSDSFNIFNAKLAYQAALSPHFSLGLNVGANNLFDANYAQSVLINAVGFGGALPRYFYPGNDRNFYGGVRVGYLF</sequence>
<protein>
    <submittedName>
        <fullName evidence="15">TonB-dependent receptor</fullName>
    </submittedName>
</protein>
<keyword evidence="3 11" id="KW-1134">Transmembrane beta strand</keyword>
<name>A0A316L2M4_9FLAO</name>
<dbReference type="InterPro" id="IPR000531">
    <property type="entry name" value="Beta-barrel_TonB"/>
</dbReference>
<evidence type="ECO:0000313" key="15">
    <source>
        <dbReference type="EMBL" id="PWL40121.1"/>
    </source>
</evidence>
<dbReference type="AlphaFoldDB" id="A0A316L2M4"/>
<reference evidence="15 16" key="1">
    <citation type="submission" date="2018-05" db="EMBL/GenBank/DDBJ databases">
        <title>Complete genome sequence of Flagellimonas aquimarina ECD12 isolated from seaweed Ecklonia cava.</title>
        <authorList>
            <person name="Choi S."/>
            <person name="Seong C."/>
        </authorList>
    </citation>
    <scope>NUCLEOTIDE SEQUENCE [LARGE SCALE GENOMIC DNA]</scope>
    <source>
        <strain evidence="15 16">ECD12</strain>
    </source>
</reference>
<dbReference type="Pfam" id="PF00593">
    <property type="entry name" value="TonB_dep_Rec_b-barrel"/>
    <property type="match status" value="1"/>
</dbReference>
<evidence type="ECO:0000256" key="12">
    <source>
        <dbReference type="RuleBase" id="RU003357"/>
    </source>
</evidence>
<dbReference type="SUPFAM" id="SSF56935">
    <property type="entry name" value="Porins"/>
    <property type="match status" value="1"/>
</dbReference>
<evidence type="ECO:0000256" key="2">
    <source>
        <dbReference type="ARBA" id="ARBA00022448"/>
    </source>
</evidence>
<comment type="subcellular location">
    <subcellularLocation>
        <location evidence="1 11">Cell outer membrane</location>
        <topology evidence="1 11">Multi-pass membrane protein</topology>
    </subcellularLocation>
</comment>
<dbReference type="Proteomes" id="UP000245762">
    <property type="component" value="Unassembled WGS sequence"/>
</dbReference>
<evidence type="ECO:0000259" key="14">
    <source>
        <dbReference type="Pfam" id="PF07715"/>
    </source>
</evidence>
<dbReference type="InterPro" id="IPR036942">
    <property type="entry name" value="Beta-barrel_TonB_sf"/>
</dbReference>
<keyword evidence="5 11" id="KW-0812">Transmembrane</keyword>
<evidence type="ECO:0000256" key="6">
    <source>
        <dbReference type="ARBA" id="ARBA00023004"/>
    </source>
</evidence>
<keyword evidence="7" id="KW-0406">Ion transport</keyword>
<dbReference type="Gene3D" id="2.170.130.10">
    <property type="entry name" value="TonB-dependent receptor, plug domain"/>
    <property type="match status" value="1"/>
</dbReference>
<evidence type="ECO:0000256" key="8">
    <source>
        <dbReference type="ARBA" id="ARBA00023077"/>
    </source>
</evidence>
<dbReference type="PROSITE" id="PS52016">
    <property type="entry name" value="TONB_DEPENDENT_REC_3"/>
    <property type="match status" value="1"/>
</dbReference>
<evidence type="ECO:0000259" key="13">
    <source>
        <dbReference type="Pfam" id="PF00593"/>
    </source>
</evidence>
<keyword evidence="6" id="KW-0408">Iron</keyword>
<organism evidence="15 16">
    <name type="scientific">Flagellimonas aquimarina</name>
    <dbReference type="NCBI Taxonomy" id="2201895"/>
    <lineage>
        <taxon>Bacteria</taxon>
        <taxon>Pseudomonadati</taxon>
        <taxon>Bacteroidota</taxon>
        <taxon>Flavobacteriia</taxon>
        <taxon>Flavobacteriales</taxon>
        <taxon>Flavobacteriaceae</taxon>
        <taxon>Flagellimonas</taxon>
    </lineage>
</organism>
<comment type="caution">
    <text evidence="15">The sequence shown here is derived from an EMBL/GenBank/DDBJ whole genome shotgun (WGS) entry which is preliminary data.</text>
</comment>
<dbReference type="GO" id="GO:0009279">
    <property type="term" value="C:cell outer membrane"/>
    <property type="evidence" value="ECO:0007669"/>
    <property type="project" value="UniProtKB-SubCell"/>
</dbReference>
<keyword evidence="8 12" id="KW-0798">TonB box</keyword>
<dbReference type="Pfam" id="PF07715">
    <property type="entry name" value="Plug"/>
    <property type="match status" value="1"/>
</dbReference>
<dbReference type="PANTHER" id="PTHR32552:SF81">
    <property type="entry name" value="TONB-DEPENDENT OUTER MEMBRANE RECEPTOR"/>
    <property type="match status" value="1"/>
</dbReference>
<gene>
    <name evidence="15" type="ORF">DKG77_04655</name>
</gene>
<evidence type="ECO:0000256" key="7">
    <source>
        <dbReference type="ARBA" id="ARBA00023065"/>
    </source>
</evidence>
<accession>A0A316L2M4</accession>
<dbReference type="Gene3D" id="2.40.170.20">
    <property type="entry name" value="TonB-dependent receptor, beta-barrel domain"/>
    <property type="match status" value="1"/>
</dbReference>
<proteinExistence type="inferred from homology"/>
<evidence type="ECO:0000256" key="3">
    <source>
        <dbReference type="ARBA" id="ARBA00022452"/>
    </source>
</evidence>
<dbReference type="GO" id="GO:0006826">
    <property type="term" value="P:iron ion transport"/>
    <property type="evidence" value="ECO:0007669"/>
    <property type="project" value="UniProtKB-KW"/>
</dbReference>
<dbReference type="PANTHER" id="PTHR32552">
    <property type="entry name" value="FERRICHROME IRON RECEPTOR-RELATED"/>
    <property type="match status" value="1"/>
</dbReference>
<evidence type="ECO:0000256" key="4">
    <source>
        <dbReference type="ARBA" id="ARBA00022496"/>
    </source>
</evidence>
<dbReference type="InterPro" id="IPR012910">
    <property type="entry name" value="Plug_dom"/>
</dbReference>
<evidence type="ECO:0000313" key="16">
    <source>
        <dbReference type="Proteomes" id="UP000245762"/>
    </source>
</evidence>
<evidence type="ECO:0000256" key="1">
    <source>
        <dbReference type="ARBA" id="ARBA00004571"/>
    </source>
</evidence>
<evidence type="ECO:0000256" key="9">
    <source>
        <dbReference type="ARBA" id="ARBA00023136"/>
    </source>
</evidence>
<keyword evidence="16" id="KW-1185">Reference proteome</keyword>
<comment type="similarity">
    <text evidence="11 12">Belongs to the TonB-dependent receptor family.</text>
</comment>
<keyword evidence="9 11" id="KW-0472">Membrane</keyword>
<evidence type="ECO:0000256" key="11">
    <source>
        <dbReference type="PROSITE-ProRule" id="PRU01360"/>
    </source>
</evidence>
<keyword evidence="2 11" id="KW-0813">Transport</keyword>